<evidence type="ECO:0000256" key="1">
    <source>
        <dbReference type="SAM" id="SignalP"/>
    </source>
</evidence>
<proteinExistence type="predicted"/>
<keyword evidence="1" id="KW-0732">Signal</keyword>
<evidence type="ECO:0000313" key="3">
    <source>
        <dbReference type="Proteomes" id="UP001165122"/>
    </source>
</evidence>
<sequence length="337" mass="36759">MFKSASILLLLLLLLLTPPILTFFIPLPPLHTPTPLLSSPTDLLYSDQESALVTQATLEGEFMKPPKPLHPLKPGAVKSGSGFGGGSGSAFRERGKAIEKVLKKDGVVRINNVLSAEVCEKLRTFVLKEAEQRQKEVDSGTASTNDHFSSVLLRKNRCDLRLPLSPLVKSSLKILTDPSSDLGHLLHCTLGGIAPLQELATMISYPGSTRQTAHPDTPYSPQTPLLTIFIALQDVEKGMGPTTFLPGSFGKKKHEQFREDHDGFLRKAETVEAELGVGDCSCFDSRTIHLGGANESSEIRAMFYVSFKNPSYEYVGNPPSIKPELEGRFCIEDCGIL</sequence>
<organism evidence="2 3">
    <name type="scientific">Triparma laevis f. longispina</name>
    <dbReference type="NCBI Taxonomy" id="1714387"/>
    <lineage>
        <taxon>Eukaryota</taxon>
        <taxon>Sar</taxon>
        <taxon>Stramenopiles</taxon>
        <taxon>Ochrophyta</taxon>
        <taxon>Bolidophyceae</taxon>
        <taxon>Parmales</taxon>
        <taxon>Triparmaceae</taxon>
        <taxon>Triparma</taxon>
    </lineage>
</organism>
<comment type="caution">
    <text evidence="2">The sequence shown here is derived from an EMBL/GenBank/DDBJ whole genome shotgun (WGS) entry which is preliminary data.</text>
</comment>
<dbReference type="PANTHER" id="PTHR37563:SF2">
    <property type="entry name" value="PHYTANOYL-COA DIOXYGENASE FAMILY PROTEIN (AFU_ORTHOLOGUE AFUA_2G03330)"/>
    <property type="match status" value="1"/>
</dbReference>
<keyword evidence="3" id="KW-1185">Reference proteome</keyword>
<feature type="chain" id="PRO_5040969554" evidence="1">
    <location>
        <begin position="23"/>
        <end position="337"/>
    </location>
</feature>
<dbReference type="Proteomes" id="UP001165122">
    <property type="component" value="Unassembled WGS sequence"/>
</dbReference>
<gene>
    <name evidence="2" type="ORF">TrLO_g3188</name>
</gene>
<dbReference type="OrthoDB" id="406378at2759"/>
<protein>
    <submittedName>
        <fullName evidence="2">Uncharacterized protein</fullName>
    </submittedName>
</protein>
<dbReference type="PANTHER" id="PTHR37563">
    <property type="entry name" value="PHYTANOYL-COA DIOXYGENASE FAMILY PROTEIN (AFU_ORTHOLOGUE AFUA_2G03330)"/>
    <property type="match status" value="1"/>
</dbReference>
<dbReference type="EMBL" id="BRXW01000102">
    <property type="protein sequence ID" value="GMI06633.1"/>
    <property type="molecule type" value="Genomic_DNA"/>
</dbReference>
<name>A0A9W7CDE2_9STRA</name>
<dbReference type="InterPro" id="IPR008775">
    <property type="entry name" value="Phytyl_CoA_dOase-like"/>
</dbReference>
<dbReference type="SUPFAM" id="SSF51197">
    <property type="entry name" value="Clavaminate synthase-like"/>
    <property type="match status" value="1"/>
</dbReference>
<reference evidence="3" key="1">
    <citation type="journal article" date="2023" name="Commun. Biol.">
        <title>Genome analysis of Parmales, the sister group of diatoms, reveals the evolutionary specialization of diatoms from phago-mixotrophs to photoautotrophs.</title>
        <authorList>
            <person name="Ban H."/>
            <person name="Sato S."/>
            <person name="Yoshikawa S."/>
            <person name="Yamada K."/>
            <person name="Nakamura Y."/>
            <person name="Ichinomiya M."/>
            <person name="Sato N."/>
            <person name="Blanc-Mathieu R."/>
            <person name="Endo H."/>
            <person name="Kuwata A."/>
            <person name="Ogata H."/>
        </authorList>
    </citation>
    <scope>NUCLEOTIDE SEQUENCE [LARGE SCALE GENOMIC DNA]</scope>
    <source>
        <strain evidence="3">NIES 3700</strain>
    </source>
</reference>
<dbReference type="Gene3D" id="2.60.120.620">
    <property type="entry name" value="q2cbj1_9rhob like domain"/>
    <property type="match status" value="1"/>
</dbReference>
<dbReference type="InterPro" id="IPR051961">
    <property type="entry name" value="Fungal_Metabolite_Diox"/>
</dbReference>
<feature type="signal peptide" evidence="1">
    <location>
        <begin position="1"/>
        <end position="22"/>
    </location>
</feature>
<accession>A0A9W7CDE2</accession>
<dbReference type="Pfam" id="PF05721">
    <property type="entry name" value="PhyH"/>
    <property type="match status" value="1"/>
</dbReference>
<evidence type="ECO:0000313" key="2">
    <source>
        <dbReference type="EMBL" id="GMI06633.1"/>
    </source>
</evidence>
<dbReference type="AlphaFoldDB" id="A0A9W7CDE2"/>